<reference evidence="1" key="2">
    <citation type="journal article" date="2004" name="Gene">
        <title>Sequencing and analysis of the large virulence plasmid pLVPK of Klebsiella pneumoniae CG43.</title>
        <authorList>
            <person name="Chen Y.T."/>
            <person name="Chang H.Y."/>
            <person name="Lai Y.C."/>
            <person name="Pan C.C."/>
            <person name="Tsai S.F."/>
            <person name="Peng H.L."/>
        </authorList>
    </citation>
    <scope>NUCLEOTIDE SEQUENCE</scope>
    <source>
        <strain evidence="1">CG43</strain>
        <plasmid evidence="1">pLVPK</plasmid>
    </source>
</reference>
<dbReference type="AlphaFoldDB" id="Q6U649"/>
<organism evidence="1">
    <name type="scientific">Klebsiella pneumoniae CG43</name>
    <dbReference type="NCBI Taxonomy" id="1244085"/>
    <lineage>
        <taxon>Bacteria</taxon>
        <taxon>Pseudomonadati</taxon>
        <taxon>Pseudomonadota</taxon>
        <taxon>Gammaproteobacteria</taxon>
        <taxon>Enterobacterales</taxon>
        <taxon>Enterobacteriaceae</taxon>
        <taxon>Klebsiella/Raoultella group</taxon>
        <taxon>Klebsiella</taxon>
        <taxon>Klebsiella pneumoniae complex</taxon>
    </lineage>
</organism>
<gene>
    <name evidence="1" type="ORF">LV066</name>
</gene>
<reference evidence="1" key="1">
    <citation type="submission" date="2003-09" db="EMBL/GenBank/DDBJ databases">
        <authorList>
            <person name="Chen Y.-T."/>
            <person name="Peng H.-L."/>
        </authorList>
    </citation>
    <scope>NUCLEOTIDE SEQUENCE</scope>
    <source>
        <strain evidence="1">CG43</strain>
        <plasmid evidence="1">pLVPK</plasmid>
    </source>
</reference>
<proteinExistence type="predicted"/>
<dbReference type="EMBL" id="AY378100">
    <property type="protein sequence ID" value="AAR07672.1"/>
    <property type="molecule type" value="Genomic_DNA"/>
</dbReference>
<evidence type="ECO:0000313" key="1">
    <source>
        <dbReference type="EMBL" id="AAR07672.1"/>
    </source>
</evidence>
<name>Q6U649_KLEPN</name>
<sequence>MKKKIRFMEGLSSQRDIILGVKSFAEKENQDIEIFSSHRNERKEILSVSDFSMIEPNNEEERLSFIHSITDAHGINAIHTGRNCKWFESHPGKHSTFWCPPDYRVNGDSLV</sequence>
<protein>
    <submittedName>
        <fullName evidence="1">Uncharacterized protein</fullName>
    </submittedName>
</protein>
<geneLocation type="plasmid" evidence="1">
    <name>pLVPK</name>
</geneLocation>
<accession>Q6U649</accession>
<keyword evidence="1" id="KW-0614">Plasmid</keyword>